<dbReference type="RefSeq" id="WP_121197258.1">
    <property type="nucleotide sequence ID" value="NZ_RBKU01000001.1"/>
</dbReference>
<accession>A0A495IYD4</accession>
<dbReference type="EMBL" id="RBKU01000001">
    <property type="protein sequence ID" value="RKR81572.1"/>
    <property type="molecule type" value="Genomic_DNA"/>
</dbReference>
<dbReference type="NCBIfam" id="TIGR02284">
    <property type="entry name" value="PA2169 family four-helix-bundle protein"/>
    <property type="match status" value="1"/>
</dbReference>
<comment type="caution">
    <text evidence="2">The sequence shown here is derived from an EMBL/GenBank/DDBJ whole genome shotgun (WGS) entry which is preliminary data.</text>
</comment>
<dbReference type="Gene3D" id="1.20.1260.10">
    <property type="match status" value="1"/>
</dbReference>
<dbReference type="SUPFAM" id="SSF47240">
    <property type="entry name" value="Ferritin-like"/>
    <property type="match status" value="1"/>
</dbReference>
<sequence length="152" mass="16993">MENTSDKLKEQLQHLLLICNDGIEGYRKAADNAKGIEFTTLFTDYVLQRIEYANELKAEIRALGGDADNVTGGTVGVLHRLWTDIKYKLSSDEEHAALDACIEGEKAAITVYDEVLKNPEALTPEIAELIQDQRDGIERALIKAEQLLRVYS</sequence>
<dbReference type="OrthoDB" id="282393at2"/>
<name>A0A495IYD4_9SPHI</name>
<gene>
    <name evidence="2" type="ORF">BDD43_1721</name>
</gene>
<evidence type="ECO:0000313" key="2">
    <source>
        <dbReference type="EMBL" id="RKR81572.1"/>
    </source>
</evidence>
<dbReference type="InterPro" id="IPR011971">
    <property type="entry name" value="CHP02284"/>
</dbReference>
<protein>
    <submittedName>
        <fullName evidence="2">Uncharacterized protein (TIGR02284 family)</fullName>
    </submittedName>
</protein>
<dbReference type="Proteomes" id="UP000268007">
    <property type="component" value="Unassembled WGS sequence"/>
</dbReference>
<dbReference type="InterPro" id="IPR009078">
    <property type="entry name" value="Ferritin-like_SF"/>
</dbReference>
<evidence type="ECO:0000313" key="3">
    <source>
        <dbReference type="Proteomes" id="UP000268007"/>
    </source>
</evidence>
<reference evidence="2 3" key="1">
    <citation type="submission" date="2018-10" db="EMBL/GenBank/DDBJ databases">
        <title>Genomic Encyclopedia of Archaeal and Bacterial Type Strains, Phase II (KMG-II): from individual species to whole genera.</title>
        <authorList>
            <person name="Goeker M."/>
        </authorList>
    </citation>
    <scope>NUCLEOTIDE SEQUENCE [LARGE SCALE GENOMIC DNA]</scope>
    <source>
        <strain evidence="2 3">DSM 18602</strain>
    </source>
</reference>
<dbReference type="AlphaFoldDB" id="A0A495IYD4"/>
<dbReference type="InterPro" id="IPR019052">
    <property type="entry name" value="DUF2383"/>
</dbReference>
<dbReference type="Pfam" id="PF09537">
    <property type="entry name" value="DUF2383"/>
    <property type="match status" value="1"/>
</dbReference>
<dbReference type="InterPro" id="IPR012347">
    <property type="entry name" value="Ferritin-like"/>
</dbReference>
<organism evidence="2 3">
    <name type="scientific">Mucilaginibacter gracilis</name>
    <dbReference type="NCBI Taxonomy" id="423350"/>
    <lineage>
        <taxon>Bacteria</taxon>
        <taxon>Pseudomonadati</taxon>
        <taxon>Bacteroidota</taxon>
        <taxon>Sphingobacteriia</taxon>
        <taxon>Sphingobacteriales</taxon>
        <taxon>Sphingobacteriaceae</taxon>
        <taxon>Mucilaginibacter</taxon>
    </lineage>
</organism>
<proteinExistence type="predicted"/>
<evidence type="ECO:0000259" key="1">
    <source>
        <dbReference type="Pfam" id="PF09537"/>
    </source>
</evidence>
<keyword evidence="3" id="KW-1185">Reference proteome</keyword>
<feature type="domain" description="DUF2383" evidence="1">
    <location>
        <begin position="10"/>
        <end position="117"/>
    </location>
</feature>